<dbReference type="InterPro" id="IPR027417">
    <property type="entry name" value="P-loop_NTPase"/>
</dbReference>
<evidence type="ECO:0000259" key="9">
    <source>
        <dbReference type="Pfam" id="PF01656"/>
    </source>
</evidence>
<dbReference type="CDD" id="cd03130">
    <property type="entry name" value="GATase1_CobB"/>
    <property type="match status" value="1"/>
</dbReference>
<evidence type="ECO:0000256" key="5">
    <source>
        <dbReference type="ARBA" id="ARBA00022840"/>
    </source>
</evidence>
<evidence type="ECO:0000256" key="8">
    <source>
        <dbReference type="HAMAP-Rule" id="MF_00027"/>
    </source>
</evidence>
<dbReference type="Proteomes" id="UP000317158">
    <property type="component" value="Unassembled WGS sequence"/>
</dbReference>
<dbReference type="EC" id="6.3.5.11" evidence="8"/>
<evidence type="ECO:0000313" key="11">
    <source>
        <dbReference type="EMBL" id="RZN65402.1"/>
    </source>
</evidence>
<keyword evidence="3 8" id="KW-0436">Ligase</keyword>
<dbReference type="AlphaFoldDB" id="A0A520KTJ5"/>
<dbReference type="SUPFAM" id="SSF52317">
    <property type="entry name" value="Class I glutamine amidotransferase-like"/>
    <property type="match status" value="1"/>
</dbReference>
<dbReference type="SUPFAM" id="SSF52540">
    <property type="entry name" value="P-loop containing nucleoside triphosphate hydrolases"/>
    <property type="match status" value="1"/>
</dbReference>
<comment type="caution">
    <text evidence="11">The sequence shown here is derived from an EMBL/GenBank/DDBJ whole genome shotgun (WGS) entry which is preliminary data.</text>
</comment>
<dbReference type="CDD" id="cd05388">
    <property type="entry name" value="CobB_N"/>
    <property type="match status" value="1"/>
</dbReference>
<feature type="site" description="Increases nucleophilicity of active site Cys" evidence="8">
    <location>
        <position position="439"/>
    </location>
</feature>
<evidence type="ECO:0000256" key="2">
    <source>
        <dbReference type="ARBA" id="ARBA00022573"/>
    </source>
</evidence>
<organism evidence="11 12">
    <name type="scientific">Methanoliparum thermophilum</name>
    <dbReference type="NCBI Taxonomy" id="2491083"/>
    <lineage>
        <taxon>Archaea</taxon>
        <taxon>Methanobacteriati</taxon>
        <taxon>Methanobacteriota</taxon>
        <taxon>Candidatus Methanoliparia</taxon>
        <taxon>Candidatus Methanoliparales</taxon>
        <taxon>Candidatus Methanoliparaceae</taxon>
        <taxon>Candidatus Methanoliparum</taxon>
    </lineage>
</organism>
<dbReference type="PANTHER" id="PTHR43873:SF1">
    <property type="entry name" value="COBYRINATE A,C-DIAMIDE SYNTHASE"/>
    <property type="match status" value="1"/>
</dbReference>
<dbReference type="Gene3D" id="3.40.50.880">
    <property type="match status" value="1"/>
</dbReference>
<keyword evidence="2 8" id="KW-0169">Cobalamin biosynthesis</keyword>
<dbReference type="Pfam" id="PF01656">
    <property type="entry name" value="CbiA"/>
    <property type="match status" value="1"/>
</dbReference>
<keyword evidence="7 8" id="KW-0315">Glutamine amidotransferase</keyword>
<feature type="active site" description="Nucleophile" evidence="8">
    <location>
        <position position="338"/>
    </location>
</feature>
<comment type="similarity">
    <text evidence="8">Belongs to the CobB/CbiA family.</text>
</comment>
<dbReference type="InterPro" id="IPR011698">
    <property type="entry name" value="GATase_3"/>
</dbReference>
<dbReference type="Pfam" id="PF07685">
    <property type="entry name" value="GATase_3"/>
    <property type="match status" value="1"/>
</dbReference>
<dbReference type="PANTHER" id="PTHR43873">
    <property type="entry name" value="COBYRINATE A,C-DIAMIDE SYNTHASE"/>
    <property type="match status" value="1"/>
</dbReference>
<comment type="pathway">
    <text evidence="8">Cofactor biosynthesis; adenosylcobalamin biosynthesis; cob(II)yrinate a,c-diamide from sirohydrochlorin (anaerobic route): step 10/10.</text>
</comment>
<comment type="miscellaneous">
    <text evidence="8">The a and c carboxylates of cobyrinate are activated for nucleophilic attack via formation of a phosphorylated intermediate by ATP. CbiA catalyzes first the amidation of the c-carboxylate, and then that of the a-carboxylate.</text>
</comment>
<dbReference type="UniPathway" id="UPA00148">
    <property type="reaction ID" value="UER00231"/>
</dbReference>
<dbReference type="InterPro" id="IPR002586">
    <property type="entry name" value="CobQ/CobB/MinD/ParA_Nub-bd_dom"/>
</dbReference>
<dbReference type="NCBIfam" id="TIGR00379">
    <property type="entry name" value="cobB"/>
    <property type="match status" value="1"/>
</dbReference>
<keyword evidence="6 8" id="KW-0460">Magnesium</keyword>
<dbReference type="NCBIfam" id="NF033195">
    <property type="entry name" value="F430_CfbB"/>
    <property type="match status" value="1"/>
</dbReference>
<evidence type="ECO:0000256" key="4">
    <source>
        <dbReference type="ARBA" id="ARBA00022741"/>
    </source>
</evidence>
<feature type="domain" description="CobQ/CobB/MinD/ParA nucleotide binding" evidence="9">
    <location>
        <begin position="6"/>
        <end position="182"/>
    </location>
</feature>
<comment type="function">
    <text evidence="8">Catalyzes the ATP-dependent amidation of the two carboxylate groups at positions a and c of cobyrinate, using either L-glutamine or ammonia as the nitrogen source.</text>
</comment>
<sequence length="458" mass="51464">MDQRVLIAGDRSSAGKTTVSMGLMANLKDKGYVVQPFKVGLDYIDPSYHSLITGRPSRNIDGLLMKDERIRDIFFDATKDADISIIEGVRGLYEGYSASNDIGSTAQIAKILKTPVILVIDARSITRSASALVKGYQLFDPEINFSGVILNHLGSKRHKEKAEEAINRYTNLEVLGSIPRDSFTGIKMRHLGLVPAKEGEKTDKNFFNTIENIKRLIADYVDIDKIVSIAKSSEDIENLKSSNTIFFQSSQQNTVKIGIAMDEAFNFYYYDNLYLLENAGAKLIYFSPIHDKKLPEVDGLYIGGGYPEFYAEDLESNKSMLTDIKRFCEREKPVFAECGGLVYLMDKMVIKNDEYSFVGLIDGYSSMNRDRRVVNYVLGKFTENSVIGRENDKFIGHEFHKSIAFCGGKNYTINLTRGEGIKDGKDGMKVYNTLATYTHFHAASFLPFAKNFVENCKL</sequence>
<evidence type="ECO:0000256" key="3">
    <source>
        <dbReference type="ARBA" id="ARBA00022598"/>
    </source>
</evidence>
<evidence type="ECO:0000256" key="1">
    <source>
        <dbReference type="ARBA" id="ARBA00001946"/>
    </source>
</evidence>
<comment type="cofactor">
    <cofactor evidence="1 8">
        <name>Mg(2+)</name>
        <dbReference type="ChEBI" id="CHEBI:18420"/>
    </cofactor>
</comment>
<dbReference type="Gene3D" id="3.40.50.300">
    <property type="entry name" value="P-loop containing nucleotide triphosphate hydrolases"/>
    <property type="match status" value="1"/>
</dbReference>
<reference evidence="11 12" key="1">
    <citation type="journal article" date="2019" name="Nat. Microbiol.">
        <title>Wide diversity of methane and short-chain alkane metabolisms in uncultured archaea.</title>
        <authorList>
            <person name="Borrel G."/>
            <person name="Adam P.S."/>
            <person name="McKay L.J."/>
            <person name="Chen L.X."/>
            <person name="Sierra-Garcia I.N."/>
            <person name="Sieber C.M."/>
            <person name="Letourneur Q."/>
            <person name="Ghozlane A."/>
            <person name="Andersen G.L."/>
            <person name="Li W.J."/>
            <person name="Hallam S.J."/>
            <person name="Muyzer G."/>
            <person name="de Oliveira V.M."/>
            <person name="Inskeep W.P."/>
            <person name="Banfield J.F."/>
            <person name="Gribaldo S."/>
        </authorList>
    </citation>
    <scope>NUCLEOTIDE SEQUENCE [LARGE SCALE GENOMIC DNA]</scope>
    <source>
        <strain evidence="11">NM1a</strain>
    </source>
</reference>
<proteinExistence type="inferred from homology"/>
<evidence type="ECO:0000256" key="7">
    <source>
        <dbReference type="ARBA" id="ARBA00022962"/>
    </source>
</evidence>
<keyword evidence="4 8" id="KW-0547">Nucleotide-binding</keyword>
<accession>A0A520KTJ5</accession>
<evidence type="ECO:0000313" key="12">
    <source>
        <dbReference type="Proteomes" id="UP000317158"/>
    </source>
</evidence>
<dbReference type="PROSITE" id="PS51274">
    <property type="entry name" value="GATASE_COBBQ"/>
    <property type="match status" value="1"/>
</dbReference>
<name>A0A520KTJ5_METT2</name>
<dbReference type="GO" id="GO:0005524">
    <property type="term" value="F:ATP binding"/>
    <property type="evidence" value="ECO:0007669"/>
    <property type="project" value="UniProtKB-UniRule"/>
</dbReference>
<feature type="domain" description="CobB/CobQ-like glutamine amidotransferase" evidence="10">
    <location>
        <begin position="256"/>
        <end position="444"/>
    </location>
</feature>
<gene>
    <name evidence="11" type="primary">cfbB</name>
    <name evidence="8" type="synonym">cbiA</name>
    <name evidence="11" type="ORF">EF806_00450</name>
</gene>
<dbReference type="GO" id="GO:0042242">
    <property type="term" value="F:cobyrinic acid a,c-diamide synthase activity"/>
    <property type="evidence" value="ECO:0007669"/>
    <property type="project" value="UniProtKB-UniRule"/>
</dbReference>
<protein>
    <recommendedName>
        <fullName evidence="8">Cobyrinate a,c-diamide synthase</fullName>
        <ecNumber evidence="8">6.3.5.11</ecNumber>
    </recommendedName>
    <alternativeName>
        <fullName evidence="8">Cobyrinic acid a,c-diamide synthetase</fullName>
    </alternativeName>
</protein>
<keyword evidence="5 8" id="KW-0067">ATP-binding</keyword>
<dbReference type="InterPro" id="IPR029062">
    <property type="entry name" value="Class_I_gatase-like"/>
</dbReference>
<comment type="domain">
    <text evidence="8">Comprises of two domains. The C-terminal domain contains the binding site for glutamine and catalyzes the hydrolysis of this substrate to glutamate and ammonia. The N-terminal domain is anticipated to bind ATP and cobyrinate and catalyzes the ultimate synthesis of the diamide product. The ammonia produced via the glutaminase domain is probably translocated to the adjacent domain via a molecular tunnel, where it reacts with an activated intermediate.</text>
</comment>
<evidence type="ECO:0000256" key="6">
    <source>
        <dbReference type="ARBA" id="ARBA00022842"/>
    </source>
</evidence>
<evidence type="ECO:0000259" key="10">
    <source>
        <dbReference type="Pfam" id="PF07685"/>
    </source>
</evidence>
<dbReference type="HAMAP" id="MF_00027">
    <property type="entry name" value="CobB_CbiA"/>
    <property type="match status" value="1"/>
</dbReference>
<dbReference type="EMBL" id="RXIF01000002">
    <property type="protein sequence ID" value="RZN65402.1"/>
    <property type="molecule type" value="Genomic_DNA"/>
</dbReference>
<dbReference type="GO" id="GO:0009236">
    <property type="term" value="P:cobalamin biosynthetic process"/>
    <property type="evidence" value="ECO:0007669"/>
    <property type="project" value="UniProtKB-UniRule"/>
</dbReference>
<comment type="catalytic activity">
    <reaction evidence="8">
        <text>cob(II)yrinate + 2 L-glutamine + 2 ATP + 2 H2O = cob(II)yrinate a,c diamide + 2 L-glutamate + 2 ADP + 2 phosphate + 2 H(+)</text>
        <dbReference type="Rhea" id="RHEA:26289"/>
        <dbReference type="ChEBI" id="CHEBI:15377"/>
        <dbReference type="ChEBI" id="CHEBI:15378"/>
        <dbReference type="ChEBI" id="CHEBI:29985"/>
        <dbReference type="ChEBI" id="CHEBI:30616"/>
        <dbReference type="ChEBI" id="CHEBI:43474"/>
        <dbReference type="ChEBI" id="CHEBI:58359"/>
        <dbReference type="ChEBI" id="CHEBI:58537"/>
        <dbReference type="ChEBI" id="CHEBI:58894"/>
        <dbReference type="ChEBI" id="CHEBI:456216"/>
        <dbReference type="EC" id="6.3.5.11"/>
    </reaction>
</comment>
<dbReference type="NCBIfam" id="NF002204">
    <property type="entry name" value="PRK01077.1"/>
    <property type="match status" value="1"/>
</dbReference>
<dbReference type="InterPro" id="IPR004484">
    <property type="entry name" value="CbiA/CobB_synth"/>
</dbReference>